<reference evidence="2" key="1">
    <citation type="submission" date="2021-01" db="EMBL/GenBank/DDBJ databases">
        <authorList>
            <person name="Corre E."/>
            <person name="Pelletier E."/>
            <person name="Niang G."/>
            <person name="Scheremetjew M."/>
            <person name="Finn R."/>
            <person name="Kale V."/>
            <person name="Holt S."/>
            <person name="Cochrane G."/>
            <person name="Meng A."/>
            <person name="Brown T."/>
            <person name="Cohen L."/>
        </authorList>
    </citation>
    <scope>NUCLEOTIDE SEQUENCE</scope>
    <source>
        <strain evidence="2">CCMP 2712</strain>
    </source>
</reference>
<accession>A0A7S4NZG7</accession>
<proteinExistence type="predicted"/>
<organism evidence="2">
    <name type="scientific">Guillardia theta</name>
    <name type="common">Cryptophyte</name>
    <name type="synonym">Cryptomonas phi</name>
    <dbReference type="NCBI Taxonomy" id="55529"/>
    <lineage>
        <taxon>Eukaryota</taxon>
        <taxon>Cryptophyceae</taxon>
        <taxon>Pyrenomonadales</taxon>
        <taxon>Geminigeraceae</taxon>
        <taxon>Guillardia</taxon>
    </lineage>
</organism>
<feature type="coiled-coil region" evidence="1">
    <location>
        <begin position="130"/>
        <end position="161"/>
    </location>
</feature>
<dbReference type="EMBL" id="HBKN01031823">
    <property type="protein sequence ID" value="CAE2316886.1"/>
    <property type="molecule type" value="Transcribed_RNA"/>
</dbReference>
<gene>
    <name evidence="2" type="ORF">GTHE00462_LOCUS24759</name>
</gene>
<name>A0A7S4NZG7_GUITH</name>
<evidence type="ECO:0000256" key="1">
    <source>
        <dbReference type="SAM" id="Coils"/>
    </source>
</evidence>
<evidence type="ECO:0000313" key="2">
    <source>
        <dbReference type="EMBL" id="CAE2316886.1"/>
    </source>
</evidence>
<sequence length="305" mass="35670">MSFLDAERGLNEEIRKVQQNRADLEDSMMEILRNLEKRQIELERAHQDLERLLAEQRNNTTSLRGDVQNLTQQQQETEAEIQRCRNEIQRIEAACKVCIQETGLCEQRRSHLSSEYDMLMRKERLRIEYMEQTQALNKQAMEEIEKALLEVEESKKTILKDKEKIQAEIDKCAGAIRKFLEADRDRKQQMNDFQNKRKIILDGMNSMLSNQEDLKKIIEEVRQPVSRVLSYYNRSYASVAPASAYKSFEISDKSFEKSSYSTSYYSSEGSFPKYSNRSYIYSSVPSYNYQVAGSTHHFTSNDALA</sequence>
<feature type="coiled-coil region" evidence="1">
    <location>
        <begin position="7"/>
        <end position="101"/>
    </location>
</feature>
<keyword evidence="1" id="KW-0175">Coiled coil</keyword>
<protein>
    <submittedName>
        <fullName evidence="2">Uncharacterized protein</fullName>
    </submittedName>
</protein>
<dbReference type="AlphaFoldDB" id="A0A7S4NZG7"/>